<reference evidence="8 9" key="1">
    <citation type="submission" date="2021-11" db="EMBL/GenBank/DDBJ databases">
        <title>Black yeast isolated from Biological Soil Crust.</title>
        <authorList>
            <person name="Kurbessoian T."/>
        </authorList>
    </citation>
    <scope>NUCLEOTIDE SEQUENCE [LARGE SCALE GENOMIC DNA]</scope>
    <source>
        <strain evidence="8 9">CCFEE 5522</strain>
    </source>
</reference>
<dbReference type="Pfam" id="PF07690">
    <property type="entry name" value="MFS_1"/>
    <property type="match status" value="1"/>
</dbReference>
<keyword evidence="3 6" id="KW-1133">Transmembrane helix</keyword>
<dbReference type="GO" id="GO:0005886">
    <property type="term" value="C:plasma membrane"/>
    <property type="evidence" value="ECO:0007669"/>
    <property type="project" value="TreeGrafter"/>
</dbReference>
<evidence type="ECO:0000256" key="2">
    <source>
        <dbReference type="ARBA" id="ARBA00022692"/>
    </source>
</evidence>
<dbReference type="Proteomes" id="UP001324427">
    <property type="component" value="Unassembled WGS sequence"/>
</dbReference>
<dbReference type="FunFam" id="1.20.1250.20:FF:000088">
    <property type="entry name" value="MFS multidrug transporter, putative"/>
    <property type="match status" value="1"/>
</dbReference>
<feature type="transmembrane region" description="Helical" evidence="6">
    <location>
        <begin position="509"/>
        <end position="531"/>
    </location>
</feature>
<gene>
    <name evidence="8" type="ORF">LTR36_005958</name>
</gene>
<evidence type="ECO:0000313" key="8">
    <source>
        <dbReference type="EMBL" id="KAK4542960.1"/>
    </source>
</evidence>
<evidence type="ECO:0000259" key="7">
    <source>
        <dbReference type="PROSITE" id="PS50850"/>
    </source>
</evidence>
<dbReference type="PROSITE" id="PS50850">
    <property type="entry name" value="MFS"/>
    <property type="match status" value="1"/>
</dbReference>
<feature type="transmembrane region" description="Helical" evidence="6">
    <location>
        <begin position="98"/>
        <end position="118"/>
    </location>
</feature>
<dbReference type="InterPro" id="IPR036259">
    <property type="entry name" value="MFS_trans_sf"/>
</dbReference>
<protein>
    <recommendedName>
        <fullName evidence="7">Major facilitator superfamily (MFS) profile domain-containing protein</fullName>
    </recommendedName>
</protein>
<feature type="transmembrane region" description="Helical" evidence="6">
    <location>
        <begin position="324"/>
        <end position="346"/>
    </location>
</feature>
<dbReference type="InterPro" id="IPR011701">
    <property type="entry name" value="MFS"/>
</dbReference>
<feature type="region of interest" description="Disordered" evidence="5">
    <location>
        <begin position="553"/>
        <end position="579"/>
    </location>
</feature>
<feature type="transmembrane region" description="Helical" evidence="6">
    <location>
        <begin position="366"/>
        <end position="390"/>
    </location>
</feature>
<dbReference type="PANTHER" id="PTHR23502">
    <property type="entry name" value="MAJOR FACILITATOR SUPERFAMILY"/>
    <property type="match status" value="1"/>
</dbReference>
<feature type="compositionally biased region" description="Polar residues" evidence="5">
    <location>
        <begin position="564"/>
        <end position="575"/>
    </location>
</feature>
<comment type="subcellular location">
    <subcellularLocation>
        <location evidence="1">Membrane</location>
        <topology evidence="1">Multi-pass membrane protein</topology>
    </subcellularLocation>
</comment>
<feature type="region of interest" description="Disordered" evidence="5">
    <location>
        <begin position="1"/>
        <end position="58"/>
    </location>
</feature>
<evidence type="ECO:0000256" key="6">
    <source>
        <dbReference type="SAM" id="Phobius"/>
    </source>
</evidence>
<evidence type="ECO:0000313" key="9">
    <source>
        <dbReference type="Proteomes" id="UP001324427"/>
    </source>
</evidence>
<feature type="transmembrane region" description="Helical" evidence="6">
    <location>
        <begin position="165"/>
        <end position="185"/>
    </location>
</feature>
<evidence type="ECO:0000256" key="1">
    <source>
        <dbReference type="ARBA" id="ARBA00004141"/>
    </source>
</evidence>
<feature type="transmembrane region" description="Helical" evidence="6">
    <location>
        <begin position="436"/>
        <end position="458"/>
    </location>
</feature>
<evidence type="ECO:0000256" key="3">
    <source>
        <dbReference type="ARBA" id="ARBA00022989"/>
    </source>
</evidence>
<evidence type="ECO:0000256" key="4">
    <source>
        <dbReference type="ARBA" id="ARBA00023136"/>
    </source>
</evidence>
<feature type="transmembrane region" description="Helical" evidence="6">
    <location>
        <begin position="479"/>
        <end position="497"/>
    </location>
</feature>
<dbReference type="PANTHER" id="PTHR23502:SF3">
    <property type="entry name" value="MAJOR FACILITATOR SUPERFAMILY (MFS) PROFILE DOMAIN-CONTAINING PROTEIN-RELATED"/>
    <property type="match status" value="1"/>
</dbReference>
<dbReference type="InterPro" id="IPR001958">
    <property type="entry name" value="Tet-R_TetA/multi-R_MdtG-like"/>
</dbReference>
<keyword evidence="2 6" id="KW-0812">Transmembrane</keyword>
<accession>A0AAV9JDT0</accession>
<dbReference type="EMBL" id="JAVFHQ010000036">
    <property type="protein sequence ID" value="KAK4542960.1"/>
    <property type="molecule type" value="Genomic_DNA"/>
</dbReference>
<dbReference type="SUPFAM" id="SSF103473">
    <property type="entry name" value="MFS general substrate transporter"/>
    <property type="match status" value="1"/>
</dbReference>
<dbReference type="InterPro" id="IPR020846">
    <property type="entry name" value="MFS_dom"/>
</dbReference>
<dbReference type="PRINTS" id="PR01035">
    <property type="entry name" value="TCRTETA"/>
</dbReference>
<feature type="transmembrane region" description="Helical" evidence="6">
    <location>
        <begin position="138"/>
        <end position="158"/>
    </location>
</feature>
<feature type="transmembrane region" description="Helical" evidence="6">
    <location>
        <begin position="410"/>
        <end position="430"/>
    </location>
</feature>
<dbReference type="GO" id="GO:0022857">
    <property type="term" value="F:transmembrane transporter activity"/>
    <property type="evidence" value="ECO:0007669"/>
    <property type="project" value="InterPro"/>
</dbReference>
<proteinExistence type="predicted"/>
<sequence>MSANEFPITPVSDSSKKSAEAENIEGKLTGSKSNTSSSSRRSRAPGRNTTSTTGRPVTEKDAAVEPLGVLCPVTGKRILTEEAGYEYLGFVWSPRKKWLILTSIFIVQISMNFNAAVYANAVSGMAKEFGISAHQAKLGQMVFLIAYAFGCELWAPWSEELGRKWVLQGSLLLVNLWAIPCALAPNFWVVFAFRLLGGLSSAGGSVTLGMVADMWEPAWQQYAVAYVVLSSVAGSVVAPILGGFIEHYLSWRWVFWIQLLFGVAAQAIHFFTPETRSSCILDKQAKRLRKQGIDIWGPEEVKGPFLQRVNFKQSCKLMWRPYQFLLTEPIVTALSLFSGFSDALIFTGLDSFGLVLRQWNFTTIQVGLSFVPLLVGYLIAWAAFMCRYYFDRKAMDGDENRIRPERRLWLLLWLAPLEAIGLFGFAWTSLGPPQVHWIAPLLFVLPIGIANFAIYMATIDYMVAAYGPYSASATGGNGFCRDFLAGIAALYATPFYHNIAKGTKWQLAIPTWILSGIALAVAIPVYVFYVYGEWFRQRSPFAQGLVQKKEEVKEEREEAKRRTNPQGTPTHSRANSLERVTGGLKRRAGVETVPVTRTHSLVDEGGRRGSVV</sequence>
<dbReference type="Gene3D" id="1.20.1250.20">
    <property type="entry name" value="MFS general substrate transporter like domains"/>
    <property type="match status" value="1"/>
</dbReference>
<feature type="domain" description="Major facilitator superfamily (MFS) profile" evidence="7">
    <location>
        <begin position="100"/>
        <end position="533"/>
    </location>
</feature>
<organism evidence="8 9">
    <name type="scientific">Oleoguttula mirabilis</name>
    <dbReference type="NCBI Taxonomy" id="1507867"/>
    <lineage>
        <taxon>Eukaryota</taxon>
        <taxon>Fungi</taxon>
        <taxon>Dikarya</taxon>
        <taxon>Ascomycota</taxon>
        <taxon>Pezizomycotina</taxon>
        <taxon>Dothideomycetes</taxon>
        <taxon>Dothideomycetidae</taxon>
        <taxon>Mycosphaerellales</taxon>
        <taxon>Teratosphaeriaceae</taxon>
        <taxon>Oleoguttula</taxon>
    </lineage>
</organism>
<evidence type="ECO:0000256" key="5">
    <source>
        <dbReference type="SAM" id="MobiDB-lite"/>
    </source>
</evidence>
<keyword evidence="4 6" id="KW-0472">Membrane</keyword>
<comment type="caution">
    <text evidence="8">The sequence shown here is derived from an EMBL/GenBank/DDBJ whole genome shotgun (WGS) entry which is preliminary data.</text>
</comment>
<feature type="transmembrane region" description="Helical" evidence="6">
    <location>
        <begin position="223"/>
        <end position="245"/>
    </location>
</feature>
<dbReference type="AlphaFoldDB" id="A0AAV9JDT0"/>
<keyword evidence="9" id="KW-1185">Reference proteome</keyword>
<name>A0AAV9JDT0_9PEZI</name>